<name>A0ABQ6MJ32_9STRA</name>
<accession>A0ABQ6MJ32</accession>
<dbReference type="Gene3D" id="3.80.10.10">
    <property type="entry name" value="Ribonuclease Inhibitor"/>
    <property type="match status" value="1"/>
</dbReference>
<dbReference type="SUPFAM" id="SSF52047">
    <property type="entry name" value="RNI-like"/>
    <property type="match status" value="1"/>
</dbReference>
<evidence type="ECO:0000256" key="1">
    <source>
        <dbReference type="SAM" id="MobiDB-lite"/>
    </source>
</evidence>
<proteinExistence type="predicted"/>
<dbReference type="Proteomes" id="UP001165060">
    <property type="component" value="Unassembled WGS sequence"/>
</dbReference>
<feature type="region of interest" description="Disordered" evidence="1">
    <location>
        <begin position="1"/>
        <end position="26"/>
    </location>
</feature>
<comment type="caution">
    <text evidence="2">The sequence shown here is derived from an EMBL/GenBank/DDBJ whole genome shotgun (WGS) entry which is preliminary data.</text>
</comment>
<evidence type="ECO:0000313" key="3">
    <source>
        <dbReference type="Proteomes" id="UP001165060"/>
    </source>
</evidence>
<evidence type="ECO:0008006" key="4">
    <source>
        <dbReference type="Google" id="ProtNLM"/>
    </source>
</evidence>
<organism evidence="2 3">
    <name type="scientific">Tetraparma gracilis</name>
    <dbReference type="NCBI Taxonomy" id="2962635"/>
    <lineage>
        <taxon>Eukaryota</taxon>
        <taxon>Sar</taxon>
        <taxon>Stramenopiles</taxon>
        <taxon>Ochrophyta</taxon>
        <taxon>Bolidophyceae</taxon>
        <taxon>Parmales</taxon>
        <taxon>Triparmaceae</taxon>
        <taxon>Tetraparma</taxon>
    </lineage>
</organism>
<keyword evidence="3" id="KW-1185">Reference proteome</keyword>
<sequence>MGKKRSSSKGAPPSPTCAACGNRVSPNSARCGKCARKGLTAADFPSPASAASKASAAPPPPSVAVERVLPSAVWGEVLSFLPLESACLSAAACRDLLEASLLPTLPCRTHATAFPAILLDRACNPATPLSSSLFAALTLASKPPSRERRVKDFVAGALAFLRRCPQLQSLACPFPSPDLFEAVTWANVTHLDLSQPHSSPLEPFPEVNLSFVAAHSPHITCLLLSRCTVSAVSSLASLASLASLDVAGCGMADVPVKDLFRWVSESGFDSIFEKTQLQELTATGFHVVEKGRRLEADPHMFVCAFERRQSRLAPGGRALRVNCYNGQRPKPLRLSCGRCGERLAGACVSFFLSRPTQAHIAFECYFDAPLLEGGVRERAEEAAAGFPPTRAVDCKCGGATRENKFLIAGEGGFVDSFTYKWAAACGPEYVKVELAGEEQGSAARSHDARSLFEG</sequence>
<evidence type="ECO:0000313" key="2">
    <source>
        <dbReference type="EMBL" id="GMI26800.1"/>
    </source>
</evidence>
<gene>
    <name evidence="2" type="ORF">TeGR_g2628</name>
</gene>
<reference evidence="2 3" key="1">
    <citation type="journal article" date="2023" name="Commun. Biol.">
        <title>Genome analysis of Parmales, the sister group of diatoms, reveals the evolutionary specialization of diatoms from phago-mixotrophs to photoautotrophs.</title>
        <authorList>
            <person name="Ban H."/>
            <person name="Sato S."/>
            <person name="Yoshikawa S."/>
            <person name="Yamada K."/>
            <person name="Nakamura Y."/>
            <person name="Ichinomiya M."/>
            <person name="Sato N."/>
            <person name="Blanc-Mathieu R."/>
            <person name="Endo H."/>
            <person name="Kuwata A."/>
            <person name="Ogata H."/>
        </authorList>
    </citation>
    <scope>NUCLEOTIDE SEQUENCE [LARGE SCALE GENOMIC DNA]</scope>
</reference>
<dbReference type="EMBL" id="BRYB01005618">
    <property type="protein sequence ID" value="GMI26800.1"/>
    <property type="molecule type" value="Genomic_DNA"/>
</dbReference>
<protein>
    <recommendedName>
        <fullName evidence="4">F-box domain-containing protein</fullName>
    </recommendedName>
</protein>
<dbReference type="InterPro" id="IPR032675">
    <property type="entry name" value="LRR_dom_sf"/>
</dbReference>